<dbReference type="Proteomes" id="UP000094455">
    <property type="component" value="Unassembled WGS sequence"/>
</dbReference>
<dbReference type="GeneID" id="30177109"/>
<dbReference type="EMBL" id="KV454001">
    <property type="protein sequence ID" value="ODQ49054.1"/>
    <property type="molecule type" value="Genomic_DNA"/>
</dbReference>
<evidence type="ECO:0000256" key="3">
    <source>
        <dbReference type="ARBA" id="ARBA00012224"/>
    </source>
</evidence>
<dbReference type="InterPro" id="IPR015424">
    <property type="entry name" value="PyrdxlP-dep_Trfase"/>
</dbReference>
<organism evidence="15 16">
    <name type="scientific">Pichia membranifaciens NRRL Y-2026</name>
    <dbReference type="NCBI Taxonomy" id="763406"/>
    <lineage>
        <taxon>Eukaryota</taxon>
        <taxon>Fungi</taxon>
        <taxon>Dikarya</taxon>
        <taxon>Ascomycota</taxon>
        <taxon>Saccharomycotina</taxon>
        <taxon>Pichiomycetes</taxon>
        <taxon>Pichiales</taxon>
        <taxon>Pichiaceae</taxon>
        <taxon>Pichia</taxon>
    </lineage>
</organism>
<dbReference type="FunFam" id="3.90.1150.10:FF:000013">
    <property type="entry name" value="Cystathionine beta-lyase"/>
    <property type="match status" value="1"/>
</dbReference>
<evidence type="ECO:0000256" key="7">
    <source>
        <dbReference type="ARBA" id="ARBA00023239"/>
    </source>
</evidence>
<dbReference type="InterPro" id="IPR015421">
    <property type="entry name" value="PyrdxlP-dep_Trfase_major"/>
</dbReference>
<comment type="catalytic activity">
    <reaction evidence="10">
        <text>L,L-cystathionine + H2O = L-homocysteine + pyruvate + NH4(+)</text>
        <dbReference type="Rhea" id="RHEA:13965"/>
        <dbReference type="ChEBI" id="CHEBI:15361"/>
        <dbReference type="ChEBI" id="CHEBI:15377"/>
        <dbReference type="ChEBI" id="CHEBI:28938"/>
        <dbReference type="ChEBI" id="CHEBI:58161"/>
        <dbReference type="ChEBI" id="CHEBI:58199"/>
    </reaction>
</comment>
<dbReference type="InterPro" id="IPR054542">
    <property type="entry name" value="Cys_met_metab_PP"/>
</dbReference>
<keyword evidence="5 13" id="KW-0663">Pyridoxal phosphate</keyword>
<dbReference type="RefSeq" id="XP_019020167.1">
    <property type="nucleotide sequence ID" value="XM_019160422.1"/>
</dbReference>
<evidence type="ECO:0000256" key="1">
    <source>
        <dbReference type="ARBA" id="ARBA00001933"/>
    </source>
</evidence>
<proteinExistence type="inferred from homology"/>
<dbReference type="InterPro" id="IPR006238">
    <property type="entry name" value="Cys_b_lyase_euk"/>
</dbReference>
<protein>
    <recommendedName>
        <fullName evidence="12">Cystathionine beta-lyase</fullName>
        <ecNumber evidence="3">4.4.1.13</ecNumber>
    </recommendedName>
    <alternativeName>
        <fullName evidence="9">Cysteine-S-conjugate beta-lyase</fullName>
    </alternativeName>
</protein>
<evidence type="ECO:0000256" key="8">
    <source>
        <dbReference type="ARBA" id="ARBA00046315"/>
    </source>
</evidence>
<dbReference type="GO" id="GO:0019346">
    <property type="term" value="P:transsulfuration"/>
    <property type="evidence" value="ECO:0007669"/>
    <property type="project" value="EnsemblFungi"/>
</dbReference>
<keyword evidence="7" id="KW-0456">Lyase</keyword>
<dbReference type="NCBIfam" id="TIGR01329">
    <property type="entry name" value="cysta_beta_ly_E"/>
    <property type="match status" value="1"/>
</dbReference>
<evidence type="ECO:0000313" key="15">
    <source>
        <dbReference type="EMBL" id="ODQ49054.1"/>
    </source>
</evidence>
<evidence type="ECO:0000256" key="9">
    <source>
        <dbReference type="ARBA" id="ARBA00047213"/>
    </source>
</evidence>
<keyword evidence="6" id="KW-0486">Methionine biosynthesis</keyword>
<dbReference type="InterPro" id="IPR000277">
    <property type="entry name" value="Cys/Met-Metab_PyrdxlP-dep_enz"/>
</dbReference>
<dbReference type="GO" id="GO:0005777">
    <property type="term" value="C:peroxisome"/>
    <property type="evidence" value="ECO:0007669"/>
    <property type="project" value="EnsemblFungi"/>
</dbReference>
<dbReference type="GO" id="GO:0030170">
    <property type="term" value="F:pyridoxal phosphate binding"/>
    <property type="evidence" value="ECO:0007669"/>
    <property type="project" value="InterPro"/>
</dbReference>
<dbReference type="GO" id="GO:0071266">
    <property type="term" value="P:'de novo' L-methionine biosynthetic process"/>
    <property type="evidence" value="ECO:0007669"/>
    <property type="project" value="InterPro"/>
</dbReference>
<dbReference type="Gene3D" id="3.40.640.10">
    <property type="entry name" value="Type I PLP-dependent aspartate aminotransferase-like (Major domain)"/>
    <property type="match status" value="1"/>
</dbReference>
<dbReference type="PANTHER" id="PTHR11808">
    <property type="entry name" value="TRANS-SULFURATION ENZYME FAMILY MEMBER"/>
    <property type="match status" value="1"/>
</dbReference>
<reference evidence="15 16" key="1">
    <citation type="journal article" date="2016" name="Proc. Natl. Acad. Sci. U.S.A.">
        <title>Comparative genomics of biotechnologically important yeasts.</title>
        <authorList>
            <person name="Riley R."/>
            <person name="Haridas S."/>
            <person name="Wolfe K.H."/>
            <person name="Lopes M.R."/>
            <person name="Hittinger C.T."/>
            <person name="Goeker M."/>
            <person name="Salamov A.A."/>
            <person name="Wisecaver J.H."/>
            <person name="Long T.M."/>
            <person name="Calvey C.H."/>
            <person name="Aerts A.L."/>
            <person name="Barry K.W."/>
            <person name="Choi C."/>
            <person name="Clum A."/>
            <person name="Coughlan A.Y."/>
            <person name="Deshpande S."/>
            <person name="Douglass A.P."/>
            <person name="Hanson S.J."/>
            <person name="Klenk H.-P."/>
            <person name="LaButti K.M."/>
            <person name="Lapidus A."/>
            <person name="Lindquist E.A."/>
            <person name="Lipzen A.M."/>
            <person name="Meier-Kolthoff J.P."/>
            <person name="Ohm R.A."/>
            <person name="Otillar R.P."/>
            <person name="Pangilinan J.L."/>
            <person name="Peng Y."/>
            <person name="Rokas A."/>
            <person name="Rosa C.A."/>
            <person name="Scheuner C."/>
            <person name="Sibirny A.A."/>
            <person name="Slot J.C."/>
            <person name="Stielow J.B."/>
            <person name="Sun H."/>
            <person name="Kurtzman C.P."/>
            <person name="Blackwell M."/>
            <person name="Grigoriev I.V."/>
            <person name="Jeffries T.W."/>
        </authorList>
    </citation>
    <scope>NUCLEOTIDE SEQUENCE [LARGE SCALE GENOMIC DNA]</scope>
    <source>
        <strain evidence="15 16">NRRL Y-2026</strain>
    </source>
</reference>
<dbReference type="InterPro" id="IPR015422">
    <property type="entry name" value="PyrdxlP-dep_Trfase_small"/>
</dbReference>
<comment type="cofactor">
    <cofactor evidence="1 14">
        <name>pyridoxal 5'-phosphate</name>
        <dbReference type="ChEBI" id="CHEBI:597326"/>
    </cofactor>
</comment>
<dbReference type="STRING" id="763406.A0A1E3NSN2"/>
<dbReference type="AlphaFoldDB" id="A0A1E3NSN2"/>
<evidence type="ECO:0000256" key="12">
    <source>
        <dbReference type="ARBA" id="ARBA00072331"/>
    </source>
</evidence>
<dbReference type="EC" id="4.4.1.13" evidence="3"/>
<dbReference type="FunFam" id="3.40.640.10:FF:000009">
    <property type="entry name" value="Cystathionine gamma-synthase homolog"/>
    <property type="match status" value="1"/>
</dbReference>
<evidence type="ECO:0000256" key="10">
    <source>
        <dbReference type="ARBA" id="ARBA00047517"/>
    </source>
</evidence>
<comment type="catalytic activity">
    <reaction evidence="11">
        <text>an S-substituted L-cysteine + H2O = a thiol + pyruvate + NH4(+)</text>
        <dbReference type="Rhea" id="RHEA:18121"/>
        <dbReference type="ChEBI" id="CHEBI:15361"/>
        <dbReference type="ChEBI" id="CHEBI:15377"/>
        <dbReference type="ChEBI" id="CHEBI:28938"/>
        <dbReference type="ChEBI" id="CHEBI:29256"/>
        <dbReference type="ChEBI" id="CHEBI:58717"/>
        <dbReference type="EC" id="4.4.1.13"/>
    </reaction>
</comment>
<feature type="modified residue" description="N6-(pyridoxal phosphate)lysine" evidence="13">
    <location>
        <position position="204"/>
    </location>
</feature>
<comment type="similarity">
    <text evidence="2 14">Belongs to the trans-sulfuration enzymes family.</text>
</comment>
<evidence type="ECO:0000256" key="6">
    <source>
        <dbReference type="ARBA" id="ARBA00023167"/>
    </source>
</evidence>
<evidence type="ECO:0000256" key="11">
    <source>
        <dbReference type="ARBA" id="ARBA00047625"/>
    </source>
</evidence>
<evidence type="ECO:0000256" key="5">
    <source>
        <dbReference type="ARBA" id="ARBA00022898"/>
    </source>
</evidence>
<dbReference type="Gene3D" id="3.90.1150.10">
    <property type="entry name" value="Aspartate Aminotransferase, domain 1"/>
    <property type="match status" value="1"/>
</dbReference>
<dbReference type="OrthoDB" id="2545919at2759"/>
<accession>A0A1E3NSN2</accession>
<dbReference type="SUPFAM" id="SSF53383">
    <property type="entry name" value="PLP-dependent transferases"/>
    <property type="match status" value="1"/>
</dbReference>
<sequence>MANSSKDYRINTRIVKVAHKDGNKASIPPIYQSTTFKADSIGSFSTQDYDYTRSGNPTRTVLQNHLASVINCKYVYAVNSGMACLDVILSNLKPNDEVVAGEDLYGGSDRLLHFVERKHSIKIKHFDTTNLPLMKSAITKKTNLVLLESPTNPLINVVDVKAIAAHAHAVNPECIVVFDNTMMTPLLMSPLELGCDIHYESATKYLNGHHDIMAGVLATNRDDLAKSLFYVINATGSGLAPFDSWLLIRGLKTLSIRLEREQQNCMTLATFLQNKGFSVRYTGLKSHPQHDLHFSQCKGPGAVLSFETGNIALSEAIIKNCEIFSTTVSFGSVSSLISLPLKMSHASIDKKVLAERNFPQDLIRLCVGIEDIQDLIDDLDHAILLAKREVGPKL</sequence>
<dbReference type="GO" id="GO:0047804">
    <property type="term" value="F:cysteine-S-conjugate beta-lyase activity"/>
    <property type="evidence" value="ECO:0007669"/>
    <property type="project" value="UniProtKB-EC"/>
</dbReference>
<keyword evidence="4" id="KW-0028">Amino-acid biosynthesis</keyword>
<evidence type="ECO:0000256" key="13">
    <source>
        <dbReference type="PIRSR" id="PIRSR001434-2"/>
    </source>
</evidence>
<dbReference type="Pfam" id="PF01053">
    <property type="entry name" value="Cys_Met_Meta_PP"/>
    <property type="match status" value="1"/>
</dbReference>
<evidence type="ECO:0000256" key="4">
    <source>
        <dbReference type="ARBA" id="ARBA00022605"/>
    </source>
</evidence>
<keyword evidence="16" id="KW-1185">Reference proteome</keyword>
<dbReference type="PROSITE" id="PS00868">
    <property type="entry name" value="CYS_MET_METAB_PP"/>
    <property type="match status" value="1"/>
</dbReference>
<comment type="pathway">
    <text evidence="8">Amino-acid biosynthesis; L-methionine biosynthesis via de novo pathway; L-homocysteine from L-cystathionine: step 1/1.</text>
</comment>
<dbReference type="PIRSF" id="PIRSF001434">
    <property type="entry name" value="CGS"/>
    <property type="match status" value="1"/>
</dbReference>
<evidence type="ECO:0000256" key="14">
    <source>
        <dbReference type="RuleBase" id="RU362118"/>
    </source>
</evidence>
<gene>
    <name evidence="15" type="ORF">PICMEDRAFT_14543</name>
</gene>
<evidence type="ECO:0000256" key="2">
    <source>
        <dbReference type="ARBA" id="ARBA00009077"/>
    </source>
</evidence>
<dbReference type="PANTHER" id="PTHR11808:SF50">
    <property type="entry name" value="CYSTATHIONINE BETA-LYASE"/>
    <property type="match status" value="1"/>
</dbReference>
<name>A0A1E3NSN2_9ASCO</name>
<evidence type="ECO:0000313" key="16">
    <source>
        <dbReference type="Proteomes" id="UP000094455"/>
    </source>
</evidence>